<keyword evidence="3" id="KW-1185">Reference proteome</keyword>
<proteinExistence type="predicted"/>
<reference evidence="2 3" key="1">
    <citation type="submission" date="2020-02" db="EMBL/GenBank/DDBJ databases">
        <title>Draft genome sequence of Haematococcus lacustris strain NIES-144.</title>
        <authorList>
            <person name="Morimoto D."/>
            <person name="Nakagawa S."/>
            <person name="Yoshida T."/>
            <person name="Sawayama S."/>
        </authorList>
    </citation>
    <scope>NUCLEOTIDE SEQUENCE [LARGE SCALE GENOMIC DNA]</scope>
    <source>
        <strain evidence="2 3">NIES-144</strain>
    </source>
</reference>
<evidence type="ECO:0000256" key="1">
    <source>
        <dbReference type="SAM" id="MobiDB-lite"/>
    </source>
</evidence>
<gene>
    <name evidence="2" type="ORF">HaLaN_20678</name>
</gene>
<evidence type="ECO:0000313" key="2">
    <source>
        <dbReference type="EMBL" id="GFH23116.1"/>
    </source>
</evidence>
<evidence type="ECO:0000313" key="3">
    <source>
        <dbReference type="Proteomes" id="UP000485058"/>
    </source>
</evidence>
<dbReference type="EMBL" id="BLLF01002196">
    <property type="protein sequence ID" value="GFH23116.1"/>
    <property type="molecule type" value="Genomic_DNA"/>
</dbReference>
<accession>A0A699ZWK3</accession>
<feature type="region of interest" description="Disordered" evidence="1">
    <location>
        <begin position="143"/>
        <end position="166"/>
    </location>
</feature>
<feature type="region of interest" description="Disordered" evidence="1">
    <location>
        <begin position="71"/>
        <end position="96"/>
    </location>
</feature>
<sequence>MERGPRLAEAENATLKPTAQHSMAVNVLRRAKAEKAERLRELNLIHSHSCHAPLSSPASFPLPRQCGSLGHLAEGHADGGGGHATSSMRQQKQAPGWQASQAASTACYCLPGSAARQHLVPNLAAAGSASCWQGQPGCPCLAQAAESSEPGQQRGQGAAGQDFPGDPQHIMLACH</sequence>
<dbReference type="AlphaFoldDB" id="A0A699ZWK3"/>
<feature type="compositionally biased region" description="Low complexity" evidence="1">
    <location>
        <begin position="151"/>
        <end position="161"/>
    </location>
</feature>
<organism evidence="2 3">
    <name type="scientific">Haematococcus lacustris</name>
    <name type="common">Green alga</name>
    <name type="synonym">Haematococcus pluvialis</name>
    <dbReference type="NCBI Taxonomy" id="44745"/>
    <lineage>
        <taxon>Eukaryota</taxon>
        <taxon>Viridiplantae</taxon>
        <taxon>Chlorophyta</taxon>
        <taxon>core chlorophytes</taxon>
        <taxon>Chlorophyceae</taxon>
        <taxon>CS clade</taxon>
        <taxon>Chlamydomonadales</taxon>
        <taxon>Haematococcaceae</taxon>
        <taxon>Haematococcus</taxon>
    </lineage>
</organism>
<dbReference type="Proteomes" id="UP000485058">
    <property type="component" value="Unassembled WGS sequence"/>
</dbReference>
<protein>
    <submittedName>
        <fullName evidence="2">Uncharacterized protein</fullName>
    </submittedName>
</protein>
<name>A0A699ZWK3_HAELA</name>
<feature type="compositionally biased region" description="Polar residues" evidence="1">
    <location>
        <begin position="85"/>
        <end position="96"/>
    </location>
</feature>
<comment type="caution">
    <text evidence="2">The sequence shown here is derived from an EMBL/GenBank/DDBJ whole genome shotgun (WGS) entry which is preliminary data.</text>
</comment>